<sequence length="90" mass="9304">MTTTPAEILARQKAKLEAQLAKVTAQETALTKDPTLILKTAAADPVLGSAVVQAVYTATGNNGPATASMVGMAVSKMHTTRKEAAPKPEK</sequence>
<feature type="coiled-coil region" evidence="1">
    <location>
        <begin position="6"/>
        <end position="33"/>
    </location>
</feature>
<dbReference type="EMBL" id="CAHP01000003">
    <property type="protein sequence ID" value="CCG39911.1"/>
    <property type="molecule type" value="Genomic_DNA"/>
</dbReference>
<evidence type="ECO:0000313" key="2">
    <source>
        <dbReference type="EMBL" id="CCG39911.1"/>
    </source>
</evidence>
<accession>H8FXU9</accession>
<gene>
    <name evidence="2" type="ORF">PHAMO_110004</name>
    <name evidence="3" type="ORF">PHAMO_130001</name>
    <name evidence="4" type="ORF">PHAMO_600004</name>
</gene>
<keyword evidence="1" id="KW-0175">Coiled coil</keyword>
<dbReference type="Proteomes" id="UP000004169">
    <property type="component" value="Unassembled WGS sequence"/>
</dbReference>
<protein>
    <submittedName>
        <fullName evidence="4">Uncharacterized protein</fullName>
    </submittedName>
</protein>
<evidence type="ECO:0000313" key="4">
    <source>
        <dbReference type="EMBL" id="CCG43187.1"/>
    </source>
</evidence>
<proteinExistence type="predicted"/>
<evidence type="ECO:0000313" key="3">
    <source>
        <dbReference type="EMBL" id="CCG39931.1"/>
    </source>
</evidence>
<dbReference type="AlphaFoldDB" id="H8FXU9"/>
<dbReference type="EMBL" id="CAHP01000057">
    <property type="protein sequence ID" value="CCG43187.1"/>
    <property type="molecule type" value="Genomic_DNA"/>
</dbReference>
<dbReference type="RefSeq" id="WP_002725747.1">
    <property type="nucleotide sequence ID" value="NZ_CAHP01000003.1"/>
</dbReference>
<name>H8FXU9_MAGML</name>
<evidence type="ECO:0000313" key="5">
    <source>
        <dbReference type="Proteomes" id="UP000004169"/>
    </source>
</evidence>
<dbReference type="EMBL" id="CAHP01000005">
    <property type="protein sequence ID" value="CCG39931.1"/>
    <property type="molecule type" value="Genomic_DNA"/>
</dbReference>
<organism evidence="4 5">
    <name type="scientific">Magnetospirillum molischianum DSM 120</name>
    <dbReference type="NCBI Taxonomy" id="1150626"/>
    <lineage>
        <taxon>Bacteria</taxon>
        <taxon>Pseudomonadati</taxon>
        <taxon>Pseudomonadota</taxon>
        <taxon>Alphaproteobacteria</taxon>
        <taxon>Rhodospirillales</taxon>
        <taxon>Rhodospirillaceae</taxon>
        <taxon>Magnetospirillum</taxon>
    </lineage>
</organism>
<comment type="caution">
    <text evidence="4">The sequence shown here is derived from an EMBL/GenBank/DDBJ whole genome shotgun (WGS) entry which is preliminary data.</text>
</comment>
<reference evidence="4 5" key="1">
    <citation type="journal article" date="2012" name="J. Bacteriol.">
        <title>Draft Genome Sequence of the Purple Photosynthetic Bacterium Phaeospirillum molischianum DSM120, a Particularly Versatile Bacterium.</title>
        <authorList>
            <person name="Duquesne K."/>
            <person name="Prima V."/>
            <person name="Ji B."/>
            <person name="Rouy Z."/>
            <person name="Medigue C."/>
            <person name="Talla E."/>
            <person name="Sturgis J.N."/>
        </authorList>
    </citation>
    <scope>NUCLEOTIDE SEQUENCE [LARGE SCALE GENOMIC DNA]</scope>
    <source>
        <strain evidence="4">DSM 120</strain>
        <strain evidence="5">DSM120</strain>
    </source>
</reference>
<keyword evidence="5" id="KW-1185">Reference proteome</keyword>
<evidence type="ECO:0000256" key="1">
    <source>
        <dbReference type="SAM" id="Coils"/>
    </source>
</evidence>